<dbReference type="PROSITE" id="PS51849">
    <property type="entry name" value="RSGI_N"/>
    <property type="match status" value="1"/>
</dbReference>
<keyword evidence="5 7" id="KW-0472">Membrane</keyword>
<protein>
    <submittedName>
        <fullName evidence="9">Anti-sigma factor domain-containing protein</fullName>
    </submittedName>
</protein>
<name>A0ABU6KEL3_9BACI</name>
<feature type="compositionally biased region" description="Low complexity" evidence="6">
    <location>
        <begin position="316"/>
        <end position="325"/>
    </location>
</feature>
<evidence type="ECO:0000313" key="9">
    <source>
        <dbReference type="EMBL" id="MEC5423734.1"/>
    </source>
</evidence>
<evidence type="ECO:0000256" key="7">
    <source>
        <dbReference type="SAM" id="Phobius"/>
    </source>
</evidence>
<accession>A0ABU6KEL3</accession>
<evidence type="ECO:0000313" key="10">
    <source>
        <dbReference type="Proteomes" id="UP001335737"/>
    </source>
</evidence>
<evidence type="ECO:0000256" key="6">
    <source>
        <dbReference type="SAM" id="MobiDB-lite"/>
    </source>
</evidence>
<dbReference type="RefSeq" id="WP_327607302.1">
    <property type="nucleotide sequence ID" value="NZ_JARZFX010000003.1"/>
</dbReference>
<comment type="caution">
    <text evidence="9">The sequence shown here is derived from an EMBL/GenBank/DDBJ whole genome shotgun (WGS) entry which is preliminary data.</text>
</comment>
<evidence type="ECO:0000256" key="4">
    <source>
        <dbReference type="ARBA" id="ARBA00022989"/>
    </source>
</evidence>
<keyword evidence="2" id="KW-1003">Cell membrane</keyword>
<feature type="compositionally biased region" description="Basic and acidic residues" evidence="6">
    <location>
        <begin position="331"/>
        <end position="369"/>
    </location>
</feature>
<dbReference type="Pfam" id="PF12791">
    <property type="entry name" value="RsgI_N"/>
    <property type="match status" value="1"/>
</dbReference>
<feature type="compositionally biased region" description="Basic and acidic residues" evidence="6">
    <location>
        <begin position="250"/>
        <end position="265"/>
    </location>
</feature>
<feature type="compositionally biased region" description="Low complexity" evidence="6">
    <location>
        <begin position="370"/>
        <end position="379"/>
    </location>
</feature>
<comment type="subcellular location">
    <subcellularLocation>
        <location evidence="1">Cell membrane</location>
        <topology evidence="1">Single-pass membrane protein</topology>
    </subcellularLocation>
</comment>
<evidence type="ECO:0000259" key="8">
    <source>
        <dbReference type="PROSITE" id="PS51849"/>
    </source>
</evidence>
<keyword evidence="3 7" id="KW-0812">Transmembrane</keyword>
<dbReference type="InterPro" id="IPR024449">
    <property type="entry name" value="Anti-sigma_RsgI_N"/>
</dbReference>
<feature type="region of interest" description="Disordered" evidence="6">
    <location>
        <begin position="249"/>
        <end position="379"/>
    </location>
</feature>
<keyword evidence="4 7" id="KW-1133">Transmembrane helix</keyword>
<organism evidence="9 10">
    <name type="scientific">Virgibacillus tibetensis</name>
    <dbReference type="NCBI Taxonomy" id="3042313"/>
    <lineage>
        <taxon>Bacteria</taxon>
        <taxon>Bacillati</taxon>
        <taxon>Bacillota</taxon>
        <taxon>Bacilli</taxon>
        <taxon>Bacillales</taxon>
        <taxon>Bacillaceae</taxon>
        <taxon>Virgibacillus</taxon>
    </lineage>
</organism>
<evidence type="ECO:0000256" key="3">
    <source>
        <dbReference type="ARBA" id="ARBA00022692"/>
    </source>
</evidence>
<evidence type="ECO:0000256" key="5">
    <source>
        <dbReference type="ARBA" id="ARBA00023136"/>
    </source>
</evidence>
<keyword evidence="10" id="KW-1185">Reference proteome</keyword>
<evidence type="ECO:0000256" key="2">
    <source>
        <dbReference type="ARBA" id="ARBA00022475"/>
    </source>
</evidence>
<feature type="domain" description="RsgI N-terminal anti-sigma" evidence="8">
    <location>
        <begin position="2"/>
        <end position="49"/>
    </location>
</feature>
<sequence length="379" mass="43027">MKKGIIMEQGRQYSIILTPDGAFKKVKPIRNASVGAEVSYVPLETNKGALFYYPWKKMNVPVRVISMACILFILFLPFYLTWGNSSTYAYVNIDINPSVELEIDDKLIVQSIRSLNEDATLIISQLKNIKQEKLEVVIEMIMNKSEETGLINYDKNMLIGVSYVTDKREKDSIIENLEDYFLMKESDWGIATFTVPLNVRKTAEESNKSMNEVMAEAINGNNNSVHEVEENNSVNDDEKAIINSFYNTENKNHPENELQLEEKPQNEVNYDTETAPVKNKGSLPKSDKKNSEIQDDYKKHPSELKGENGKVNSNPKSTQKSNNNKHNQKKTPTDSKVDQKSKGNYKGKDVKNNKDNKNNKNNGKGKDSRNNNNGNKGQN</sequence>
<feature type="compositionally biased region" description="Basic and acidic residues" evidence="6">
    <location>
        <begin position="285"/>
        <end position="308"/>
    </location>
</feature>
<feature type="transmembrane region" description="Helical" evidence="7">
    <location>
        <begin position="60"/>
        <end position="82"/>
    </location>
</feature>
<dbReference type="EMBL" id="JARZFX010000003">
    <property type="protein sequence ID" value="MEC5423734.1"/>
    <property type="molecule type" value="Genomic_DNA"/>
</dbReference>
<dbReference type="Proteomes" id="UP001335737">
    <property type="component" value="Unassembled WGS sequence"/>
</dbReference>
<reference evidence="9 10" key="1">
    <citation type="journal article" date="2024" name="Int. J. Syst. Evol. Microbiol.">
        <title>Virgibacillus tibetensis sp. nov., isolated from salt lake on the Tibetan Plateau of China.</title>
        <authorList>
            <person name="Phurbu D."/>
            <person name="Liu Z.-X."/>
            <person name="Wang R."/>
            <person name="Zheng Y.-Y."/>
            <person name="Liu H.-C."/>
            <person name="Zhou Y.-G."/>
            <person name="Yu Y.-J."/>
            <person name="Li A.-H."/>
        </authorList>
    </citation>
    <scope>NUCLEOTIDE SEQUENCE [LARGE SCALE GENOMIC DNA]</scope>
    <source>
        <strain evidence="9 10">C22-A2</strain>
    </source>
</reference>
<dbReference type="InterPro" id="IPR055431">
    <property type="entry name" value="RsgI_M"/>
</dbReference>
<gene>
    <name evidence="9" type="ORF">QGM71_09535</name>
</gene>
<dbReference type="Pfam" id="PF23750">
    <property type="entry name" value="RsgI_M"/>
    <property type="match status" value="1"/>
</dbReference>
<evidence type="ECO:0000256" key="1">
    <source>
        <dbReference type="ARBA" id="ARBA00004162"/>
    </source>
</evidence>
<proteinExistence type="predicted"/>